<sequence length="899" mass="100391">MGRLTNGEENESQPLNRRTAARRPPSWAAWLLSRFSPPGLEDELQGDLLEMYAYWLKTGGVRGARWRYALAVLRLIRPFSWTTTGQIHDEYQPLSTLHPDMIRNYFKTAFRNLLKNRVYSLINLVGLSAGLTCFTLIALWVYNELSYDTFNQHYDRIFRVTTTKKSENGRSTFARTGAVVANTLKDNYPEVEQTVRLRRREEVVQQGGKQTLESNIIFTDPSFFDVFSYRLIRGNPATALNEPYSMILTESTARNYFGDKDPMGQLLTVFLYDSTGRGANYTITGIIPDPPKNAHFTFSMLGSFRTLEVFKPEILTTEAWSEQGYYTYLLLKKGVDYQAFAAKIAHLYATHTGDRQTDYLSNLQPLADIHLRSQLKEEIADTGTIDQIYIFSTIGLFILLLAGINYTNLATARSVGRAKEVGIKKVVGAIKSQLILSYLVESIIIALLALLVSGLVSQLMLPFFNQFTGKDLSLVDPPLLLLFLTGITVLLGILSGLYPAFVLSAFKPVSVLKGAFKSSARGVVLRQSLVVMQFVITLLLITGIVVIYTQMAYIKHKDLGYDNEVLLFLKVNGNADVVQRYEAFRADLAANPLIGGVTAATSSILYGLDAVDANTIDRKGKPVRAMTSRFLVDANYLAVYGINLLAGKNFKALAAGETSQSVIVNERALKQFGWKNAEDAIGKPFTVYGQPGTIIGVVRDFHFNSLQHAIDPLAIYQRTAYFSRITVRIDQRQTSQAVGIIKRVWAKHFPNALFDYQFYDLALAERYQAEERFSTILSAFSALSLLIACLGLYGLISFATFQKTKEIGIRKIVGATVGGIVVLLLNDFLKPVVVAGLIATPVAWYLMHEWLQNFAYRISLSWWMFAGAGLLVLLMALLTVSFQSIKAALVNPVKSLRSE</sequence>
<evidence type="ECO:0000256" key="5">
    <source>
        <dbReference type="ARBA" id="ARBA00023136"/>
    </source>
</evidence>
<keyword evidence="11" id="KW-1185">Reference proteome</keyword>
<keyword evidence="3 7" id="KW-0812">Transmembrane</keyword>
<feature type="transmembrane region" description="Helical" evidence="7">
    <location>
        <begin position="527"/>
        <end position="548"/>
    </location>
</feature>
<gene>
    <name evidence="10" type="ORF">IC229_32115</name>
</gene>
<dbReference type="InterPro" id="IPR047699">
    <property type="entry name" value="Permease_put_prefix"/>
</dbReference>
<feature type="transmembrane region" description="Helical" evidence="7">
    <location>
        <begin position="860"/>
        <end position="882"/>
    </location>
</feature>
<evidence type="ECO:0000256" key="6">
    <source>
        <dbReference type="SAM" id="MobiDB-lite"/>
    </source>
</evidence>
<dbReference type="PANTHER" id="PTHR30572">
    <property type="entry name" value="MEMBRANE COMPONENT OF TRANSPORTER-RELATED"/>
    <property type="match status" value="1"/>
</dbReference>
<evidence type="ECO:0000256" key="4">
    <source>
        <dbReference type="ARBA" id="ARBA00022989"/>
    </source>
</evidence>
<comment type="subcellular location">
    <subcellularLocation>
        <location evidence="1">Cell membrane</location>
        <topology evidence="1">Multi-pass membrane protein</topology>
    </subcellularLocation>
</comment>
<dbReference type="RefSeq" id="WP_190892596.1">
    <property type="nucleotide sequence ID" value="NZ_JACWZY010000051.1"/>
</dbReference>
<evidence type="ECO:0000259" key="9">
    <source>
        <dbReference type="Pfam" id="PF12704"/>
    </source>
</evidence>
<feature type="transmembrane region" description="Helical" evidence="7">
    <location>
        <begin position="480"/>
        <end position="506"/>
    </location>
</feature>
<organism evidence="10 11">
    <name type="scientific">Spirosoma profusum</name>
    <dbReference type="NCBI Taxonomy" id="2771354"/>
    <lineage>
        <taxon>Bacteria</taxon>
        <taxon>Pseudomonadati</taxon>
        <taxon>Bacteroidota</taxon>
        <taxon>Cytophagia</taxon>
        <taxon>Cytophagales</taxon>
        <taxon>Cytophagaceae</taxon>
        <taxon>Spirosoma</taxon>
    </lineage>
</organism>
<dbReference type="Proteomes" id="UP000598820">
    <property type="component" value="Unassembled WGS sequence"/>
</dbReference>
<dbReference type="InterPro" id="IPR003838">
    <property type="entry name" value="ABC3_permease_C"/>
</dbReference>
<evidence type="ECO:0000259" key="8">
    <source>
        <dbReference type="Pfam" id="PF02687"/>
    </source>
</evidence>
<dbReference type="GO" id="GO:0022857">
    <property type="term" value="F:transmembrane transporter activity"/>
    <property type="evidence" value="ECO:0007669"/>
    <property type="project" value="TreeGrafter"/>
</dbReference>
<feature type="transmembrane region" description="Helical" evidence="7">
    <location>
        <begin position="776"/>
        <end position="796"/>
    </location>
</feature>
<dbReference type="NCBIfam" id="NF038404">
    <property type="entry name" value="perm_prefix_2"/>
    <property type="match status" value="1"/>
</dbReference>
<keyword evidence="5 7" id="KW-0472">Membrane</keyword>
<feature type="domain" description="ABC3 transporter permease C-terminal" evidence="8">
    <location>
        <begin position="393"/>
        <end position="504"/>
    </location>
</feature>
<evidence type="ECO:0000256" key="1">
    <source>
        <dbReference type="ARBA" id="ARBA00004651"/>
    </source>
</evidence>
<evidence type="ECO:0000313" key="10">
    <source>
        <dbReference type="EMBL" id="MBD2705308.1"/>
    </source>
</evidence>
<proteinExistence type="predicted"/>
<dbReference type="InterPro" id="IPR025857">
    <property type="entry name" value="MacB_PCD"/>
</dbReference>
<evidence type="ECO:0000256" key="2">
    <source>
        <dbReference type="ARBA" id="ARBA00022475"/>
    </source>
</evidence>
<evidence type="ECO:0000256" key="3">
    <source>
        <dbReference type="ARBA" id="ARBA00022692"/>
    </source>
</evidence>
<feature type="domain" description="MacB-like periplasmic core" evidence="9">
    <location>
        <begin position="590"/>
        <end position="738"/>
    </location>
</feature>
<evidence type="ECO:0000313" key="11">
    <source>
        <dbReference type="Proteomes" id="UP000598820"/>
    </source>
</evidence>
<dbReference type="EMBL" id="JACWZY010000051">
    <property type="protein sequence ID" value="MBD2705308.1"/>
    <property type="molecule type" value="Genomic_DNA"/>
</dbReference>
<name>A0A927GAB7_9BACT</name>
<feature type="domain" description="ABC3 transporter permease C-terminal" evidence="8">
    <location>
        <begin position="779"/>
        <end position="888"/>
    </location>
</feature>
<dbReference type="Pfam" id="PF12704">
    <property type="entry name" value="MacB_PCD"/>
    <property type="match status" value="2"/>
</dbReference>
<feature type="region of interest" description="Disordered" evidence="6">
    <location>
        <begin position="1"/>
        <end position="20"/>
    </location>
</feature>
<keyword evidence="2" id="KW-1003">Cell membrane</keyword>
<reference evidence="10" key="1">
    <citation type="submission" date="2020-09" db="EMBL/GenBank/DDBJ databases">
        <authorList>
            <person name="Kim M.K."/>
        </authorList>
    </citation>
    <scope>NUCLEOTIDE SEQUENCE</scope>
    <source>
        <strain evidence="10">BT702</strain>
    </source>
</reference>
<accession>A0A927GAB7</accession>
<dbReference type="GO" id="GO:0005886">
    <property type="term" value="C:plasma membrane"/>
    <property type="evidence" value="ECO:0007669"/>
    <property type="project" value="UniProtKB-SubCell"/>
</dbReference>
<keyword evidence="4 7" id="KW-1133">Transmembrane helix</keyword>
<dbReference type="Pfam" id="PF02687">
    <property type="entry name" value="FtsX"/>
    <property type="match status" value="2"/>
</dbReference>
<feature type="transmembrane region" description="Helical" evidence="7">
    <location>
        <begin position="388"/>
        <end position="409"/>
    </location>
</feature>
<feature type="transmembrane region" description="Helical" evidence="7">
    <location>
        <begin position="121"/>
        <end position="142"/>
    </location>
</feature>
<dbReference type="PANTHER" id="PTHR30572:SF18">
    <property type="entry name" value="ABC-TYPE MACROLIDE FAMILY EXPORT SYSTEM PERMEASE COMPONENT 2"/>
    <property type="match status" value="1"/>
</dbReference>
<comment type="caution">
    <text evidence="10">The sequence shown here is derived from an EMBL/GenBank/DDBJ whole genome shotgun (WGS) entry which is preliminary data.</text>
</comment>
<feature type="transmembrane region" description="Helical" evidence="7">
    <location>
        <begin position="434"/>
        <end position="460"/>
    </location>
</feature>
<dbReference type="AlphaFoldDB" id="A0A927GAB7"/>
<evidence type="ECO:0000256" key="7">
    <source>
        <dbReference type="SAM" id="Phobius"/>
    </source>
</evidence>
<protein>
    <submittedName>
        <fullName evidence="10">ABC transporter permease</fullName>
    </submittedName>
</protein>
<feature type="domain" description="MacB-like periplasmic core" evidence="9">
    <location>
        <begin position="120"/>
        <end position="346"/>
    </location>
</feature>
<dbReference type="InterPro" id="IPR050250">
    <property type="entry name" value="Macrolide_Exporter_MacB"/>
</dbReference>